<accession>A0AAV7W3A3</accession>
<dbReference type="Proteomes" id="UP001066276">
    <property type="component" value="Chromosome 1_2"/>
</dbReference>
<organism evidence="1 2">
    <name type="scientific">Pleurodeles waltl</name>
    <name type="common">Iberian ribbed newt</name>
    <dbReference type="NCBI Taxonomy" id="8319"/>
    <lineage>
        <taxon>Eukaryota</taxon>
        <taxon>Metazoa</taxon>
        <taxon>Chordata</taxon>
        <taxon>Craniata</taxon>
        <taxon>Vertebrata</taxon>
        <taxon>Euteleostomi</taxon>
        <taxon>Amphibia</taxon>
        <taxon>Batrachia</taxon>
        <taxon>Caudata</taxon>
        <taxon>Salamandroidea</taxon>
        <taxon>Salamandridae</taxon>
        <taxon>Pleurodelinae</taxon>
        <taxon>Pleurodeles</taxon>
    </lineage>
</organism>
<dbReference type="EMBL" id="JANPWB010000002">
    <property type="protein sequence ID" value="KAJ1206775.1"/>
    <property type="molecule type" value="Genomic_DNA"/>
</dbReference>
<feature type="non-terminal residue" evidence="1">
    <location>
        <position position="112"/>
    </location>
</feature>
<comment type="caution">
    <text evidence="1">The sequence shown here is derived from an EMBL/GenBank/DDBJ whole genome shotgun (WGS) entry which is preliminary data.</text>
</comment>
<proteinExistence type="predicted"/>
<evidence type="ECO:0000313" key="1">
    <source>
        <dbReference type="EMBL" id="KAJ1206775.1"/>
    </source>
</evidence>
<sequence>NLYRPEKPKQKRETRFRIETHKDLVNANDQESIRFLSQPGRVMFKMKGRGSDAHPSAKSCRWILEGTPAYRLLLGTIVEWRPETSWRMSCRRFWSSTSNKMNLEMLTHQNIA</sequence>
<keyword evidence="2" id="KW-1185">Reference proteome</keyword>
<evidence type="ECO:0000313" key="2">
    <source>
        <dbReference type="Proteomes" id="UP001066276"/>
    </source>
</evidence>
<reference evidence="1" key="1">
    <citation type="journal article" date="2022" name="bioRxiv">
        <title>Sequencing and chromosome-scale assembly of the giantPleurodeles waltlgenome.</title>
        <authorList>
            <person name="Brown T."/>
            <person name="Elewa A."/>
            <person name="Iarovenko S."/>
            <person name="Subramanian E."/>
            <person name="Araus A.J."/>
            <person name="Petzold A."/>
            <person name="Susuki M."/>
            <person name="Suzuki K.-i.T."/>
            <person name="Hayashi T."/>
            <person name="Toyoda A."/>
            <person name="Oliveira C."/>
            <person name="Osipova E."/>
            <person name="Leigh N.D."/>
            <person name="Simon A."/>
            <person name="Yun M.H."/>
        </authorList>
    </citation>
    <scope>NUCLEOTIDE SEQUENCE</scope>
    <source>
        <strain evidence="1">20211129_DDA</strain>
        <tissue evidence="1">Liver</tissue>
    </source>
</reference>
<name>A0AAV7W3A3_PLEWA</name>
<dbReference type="AlphaFoldDB" id="A0AAV7W3A3"/>
<protein>
    <submittedName>
        <fullName evidence="1">Uncharacterized protein</fullName>
    </submittedName>
</protein>
<gene>
    <name evidence="1" type="ORF">NDU88_002173</name>
</gene>
<feature type="non-terminal residue" evidence="1">
    <location>
        <position position="1"/>
    </location>
</feature>